<evidence type="ECO:0000256" key="2">
    <source>
        <dbReference type="PROSITE-ProRule" id="PRU00335"/>
    </source>
</evidence>
<dbReference type="InterPro" id="IPR001647">
    <property type="entry name" value="HTH_TetR"/>
</dbReference>
<dbReference type="PROSITE" id="PS50977">
    <property type="entry name" value="HTH_TETR_2"/>
    <property type="match status" value="1"/>
</dbReference>
<sequence length="214" mass="23522">MDSITPRGKRALNKEANRDAILEAAQDVFAELSFGGSSVRDIIARTGLASGTFYNYFRSKEEIFCALLEEMGAELRSGLQELPGQYPGCIAHARSCFEVYYRCILRNRGLYLVLRRNMGTVRSQVEMQGTLFGFSFFIKDIEAAVSHGGLSDAENRRITAASLGLALEVGDELLQQESPDIFGAASFSAEFLIGGIMMIKNLSQSKQANQIKIA</sequence>
<protein>
    <submittedName>
        <fullName evidence="4">TetR/AcrR family transcriptional regulator</fullName>
    </submittedName>
</protein>
<gene>
    <name evidence="4" type="ORF">NJQ99_07270</name>
</gene>
<dbReference type="Pfam" id="PF00440">
    <property type="entry name" value="TetR_N"/>
    <property type="match status" value="1"/>
</dbReference>
<accession>A0A9J6PCC2</accession>
<evidence type="ECO:0000313" key="4">
    <source>
        <dbReference type="EMBL" id="MCP1336201.1"/>
    </source>
</evidence>
<keyword evidence="5" id="KW-1185">Reference proteome</keyword>
<dbReference type="Gene3D" id="1.10.357.10">
    <property type="entry name" value="Tetracycline Repressor, domain 2"/>
    <property type="match status" value="1"/>
</dbReference>
<name>A0A9J6PCC2_9PROT</name>
<evidence type="ECO:0000259" key="3">
    <source>
        <dbReference type="PROSITE" id="PS50977"/>
    </source>
</evidence>
<dbReference type="SUPFAM" id="SSF46689">
    <property type="entry name" value="Homeodomain-like"/>
    <property type="match status" value="1"/>
</dbReference>
<dbReference type="Proteomes" id="UP001055804">
    <property type="component" value="Unassembled WGS sequence"/>
</dbReference>
<comment type="caution">
    <text evidence="4">The sequence shown here is derived from an EMBL/GenBank/DDBJ whole genome shotgun (WGS) entry which is preliminary data.</text>
</comment>
<evidence type="ECO:0000256" key="1">
    <source>
        <dbReference type="ARBA" id="ARBA00023125"/>
    </source>
</evidence>
<dbReference type="InterPro" id="IPR050624">
    <property type="entry name" value="HTH-type_Tx_Regulator"/>
</dbReference>
<dbReference type="PROSITE" id="PS01081">
    <property type="entry name" value="HTH_TETR_1"/>
    <property type="match status" value="1"/>
</dbReference>
<reference evidence="4" key="1">
    <citation type="submission" date="2022-06" db="EMBL/GenBank/DDBJ databases">
        <title>Isolation and Genomics of Futiania mangrovii gen. nov., sp. nov., a Rare and Metabolically-versatile member in the Class Alphaproteobacteria.</title>
        <authorList>
            <person name="Liu L."/>
            <person name="Huang W.-C."/>
            <person name="Pan J."/>
            <person name="Li J."/>
            <person name="Huang Y."/>
            <person name="Du H."/>
            <person name="Liu Y."/>
            <person name="Li M."/>
        </authorList>
    </citation>
    <scope>NUCLEOTIDE SEQUENCE</scope>
    <source>
        <strain evidence="4">FT118</strain>
    </source>
</reference>
<dbReference type="AlphaFoldDB" id="A0A9J6PCC2"/>
<feature type="DNA-binding region" description="H-T-H motif" evidence="2">
    <location>
        <begin position="38"/>
        <end position="57"/>
    </location>
</feature>
<keyword evidence="1 2" id="KW-0238">DNA-binding</keyword>
<dbReference type="InterPro" id="IPR023772">
    <property type="entry name" value="DNA-bd_HTH_TetR-type_CS"/>
</dbReference>
<dbReference type="PANTHER" id="PTHR43479">
    <property type="entry name" value="ACREF/ENVCD OPERON REPRESSOR-RELATED"/>
    <property type="match status" value="1"/>
</dbReference>
<organism evidence="4 5">
    <name type="scientific">Futiania mangrovi</name>
    <dbReference type="NCBI Taxonomy" id="2959716"/>
    <lineage>
        <taxon>Bacteria</taxon>
        <taxon>Pseudomonadati</taxon>
        <taxon>Pseudomonadota</taxon>
        <taxon>Alphaproteobacteria</taxon>
        <taxon>Futianiales</taxon>
        <taxon>Futianiaceae</taxon>
        <taxon>Futiania</taxon>
    </lineage>
</organism>
<dbReference type="InterPro" id="IPR009057">
    <property type="entry name" value="Homeodomain-like_sf"/>
</dbReference>
<proteinExistence type="predicted"/>
<dbReference type="PRINTS" id="PR00455">
    <property type="entry name" value="HTHTETR"/>
</dbReference>
<dbReference type="PANTHER" id="PTHR43479:SF11">
    <property type="entry name" value="ACREF_ENVCD OPERON REPRESSOR-RELATED"/>
    <property type="match status" value="1"/>
</dbReference>
<dbReference type="RefSeq" id="WP_269332170.1">
    <property type="nucleotide sequence ID" value="NZ_JAMZFT010000002.1"/>
</dbReference>
<evidence type="ECO:0000313" key="5">
    <source>
        <dbReference type="Proteomes" id="UP001055804"/>
    </source>
</evidence>
<dbReference type="EMBL" id="JAMZFT010000002">
    <property type="protein sequence ID" value="MCP1336201.1"/>
    <property type="molecule type" value="Genomic_DNA"/>
</dbReference>
<dbReference type="GO" id="GO:0003677">
    <property type="term" value="F:DNA binding"/>
    <property type="evidence" value="ECO:0007669"/>
    <property type="project" value="UniProtKB-UniRule"/>
</dbReference>
<feature type="domain" description="HTH tetR-type" evidence="3">
    <location>
        <begin position="15"/>
        <end position="75"/>
    </location>
</feature>